<comment type="subcellular location">
    <subcellularLocation>
        <location evidence="1">Nucleus</location>
    </subcellularLocation>
    <subcellularLocation>
        <location evidence="1">Chromosome</location>
        <location evidence="1">Centromere</location>
        <location evidence="1">Kinetochore</location>
    </subcellularLocation>
</comment>
<dbReference type="RefSeq" id="XP_025601332.1">
    <property type="nucleotide sequence ID" value="XM_025745891.1"/>
</dbReference>
<evidence type="ECO:0000313" key="3">
    <source>
        <dbReference type="Proteomes" id="UP000245946"/>
    </source>
</evidence>
<name>A0A316ZL55_9BASI</name>
<dbReference type="EMBL" id="KZ819283">
    <property type="protein sequence ID" value="PWO01054.1"/>
    <property type="molecule type" value="Genomic_DNA"/>
</dbReference>
<dbReference type="Pfam" id="PF08286">
    <property type="entry name" value="Spc24"/>
    <property type="match status" value="1"/>
</dbReference>
<dbReference type="InterPro" id="IPR013252">
    <property type="entry name" value="Ndc80_Spc24"/>
</dbReference>
<comment type="similarity">
    <text evidence="1">Belongs to the SPC24 family.</text>
</comment>
<dbReference type="GeneID" id="37273435"/>
<dbReference type="Proteomes" id="UP000245946">
    <property type="component" value="Unassembled WGS sequence"/>
</dbReference>
<proteinExistence type="inferred from homology"/>
<dbReference type="OrthoDB" id="3344830at2759"/>
<dbReference type="GO" id="GO:0000776">
    <property type="term" value="C:kinetochore"/>
    <property type="evidence" value="ECO:0007669"/>
    <property type="project" value="UniProtKB-KW"/>
</dbReference>
<dbReference type="GO" id="GO:0051301">
    <property type="term" value="P:cell division"/>
    <property type="evidence" value="ECO:0007669"/>
    <property type="project" value="UniProtKB-UniRule"/>
</dbReference>
<keyword evidence="3" id="KW-1185">Reference proteome</keyword>
<accession>A0A316ZL55</accession>
<keyword evidence="1" id="KW-0498">Mitosis</keyword>
<sequence length="176" mass="19864">MVRAGPGSDVTQDGGVTLLLDEVIRECTELDHVLAQLRSTTTRGATDWRSTAAHGREMDRLETKRFECAKRINEQEQRLHGVEVELRAACDAQEEIVRAEPVVVEDLDQQALKLQMMRNFGFMPAKSTPDRPVFDLLDVVSASSKQVNTIKVDAEHLQRYRITPHWVASQLWAGVQ</sequence>
<evidence type="ECO:0000256" key="1">
    <source>
        <dbReference type="RuleBase" id="RU368011"/>
    </source>
</evidence>
<reference evidence="2 3" key="1">
    <citation type="journal article" date="2018" name="Mol. Biol. Evol.">
        <title>Broad Genomic Sampling Reveals a Smut Pathogenic Ancestry of the Fungal Clade Ustilaginomycotina.</title>
        <authorList>
            <person name="Kijpornyongpan T."/>
            <person name="Mondo S.J."/>
            <person name="Barry K."/>
            <person name="Sandor L."/>
            <person name="Lee J."/>
            <person name="Lipzen A."/>
            <person name="Pangilinan J."/>
            <person name="LaButti K."/>
            <person name="Hainaut M."/>
            <person name="Henrissat B."/>
            <person name="Grigoriev I.V."/>
            <person name="Spatafora J.W."/>
            <person name="Aime M.C."/>
        </authorList>
    </citation>
    <scope>NUCLEOTIDE SEQUENCE [LARGE SCALE GENOMIC DNA]</scope>
    <source>
        <strain evidence="2 3">MCA 4186</strain>
    </source>
</reference>
<gene>
    <name evidence="2" type="ORF">FA09DRAFT_902</name>
</gene>
<dbReference type="STRING" id="58919.A0A316ZL55"/>
<dbReference type="AlphaFoldDB" id="A0A316ZL55"/>
<keyword evidence="1" id="KW-0131">Cell cycle</keyword>
<comment type="function">
    <text evidence="1">Acts as a component of the essential kinetochore-associated NDC80 complex, which is required for chromosome segregation and spindle checkpoint activity.</text>
</comment>
<keyword evidence="1" id="KW-0132">Cell division</keyword>
<keyword evidence="1" id="KW-0137">Centromere</keyword>
<protein>
    <recommendedName>
        <fullName evidence="1">Kinetochore protein Spc24</fullName>
    </recommendedName>
</protein>
<keyword evidence="1" id="KW-0995">Kinetochore</keyword>
<organism evidence="2 3">
    <name type="scientific">Tilletiopsis washingtonensis</name>
    <dbReference type="NCBI Taxonomy" id="58919"/>
    <lineage>
        <taxon>Eukaryota</taxon>
        <taxon>Fungi</taxon>
        <taxon>Dikarya</taxon>
        <taxon>Basidiomycota</taxon>
        <taxon>Ustilaginomycotina</taxon>
        <taxon>Exobasidiomycetes</taxon>
        <taxon>Entylomatales</taxon>
        <taxon>Entylomatales incertae sedis</taxon>
        <taxon>Tilletiopsis</taxon>
    </lineage>
</organism>
<evidence type="ECO:0000313" key="2">
    <source>
        <dbReference type="EMBL" id="PWO01054.1"/>
    </source>
</evidence>
<dbReference type="GO" id="GO:0005634">
    <property type="term" value="C:nucleus"/>
    <property type="evidence" value="ECO:0007669"/>
    <property type="project" value="UniProtKB-SubCell"/>
</dbReference>
<comment type="subunit">
    <text evidence="1">Component of the NDC80 complex.</text>
</comment>
<keyword evidence="1" id="KW-0539">Nucleus</keyword>
<keyword evidence="1" id="KW-0158">Chromosome</keyword>